<dbReference type="AlphaFoldDB" id="A0A4Y2A9U6"/>
<dbReference type="Proteomes" id="UP000499080">
    <property type="component" value="Unassembled WGS sequence"/>
</dbReference>
<evidence type="ECO:0000259" key="2">
    <source>
        <dbReference type="Pfam" id="PF18701"/>
    </source>
</evidence>
<feature type="compositionally biased region" description="Polar residues" evidence="1">
    <location>
        <begin position="136"/>
        <end position="148"/>
    </location>
</feature>
<feature type="region of interest" description="Disordered" evidence="1">
    <location>
        <begin position="125"/>
        <end position="148"/>
    </location>
</feature>
<name>A0A4Y2A9U6_ARAVE</name>
<organism evidence="3 4">
    <name type="scientific">Araneus ventricosus</name>
    <name type="common">Orbweaver spider</name>
    <name type="synonym">Epeira ventricosa</name>
    <dbReference type="NCBI Taxonomy" id="182803"/>
    <lineage>
        <taxon>Eukaryota</taxon>
        <taxon>Metazoa</taxon>
        <taxon>Ecdysozoa</taxon>
        <taxon>Arthropoda</taxon>
        <taxon>Chelicerata</taxon>
        <taxon>Arachnida</taxon>
        <taxon>Araneae</taxon>
        <taxon>Araneomorphae</taxon>
        <taxon>Entelegynae</taxon>
        <taxon>Araneoidea</taxon>
        <taxon>Araneidae</taxon>
        <taxon>Araneus</taxon>
    </lineage>
</organism>
<evidence type="ECO:0000256" key="1">
    <source>
        <dbReference type="SAM" id="MobiDB-lite"/>
    </source>
</evidence>
<dbReference type="InterPro" id="IPR040676">
    <property type="entry name" value="DUF5641"/>
</dbReference>
<dbReference type="EMBL" id="BGPR01000009">
    <property type="protein sequence ID" value="GBL76026.1"/>
    <property type="molecule type" value="Genomic_DNA"/>
</dbReference>
<gene>
    <name evidence="3" type="ORF">AVEN_234339_1</name>
</gene>
<evidence type="ECO:0000313" key="4">
    <source>
        <dbReference type="Proteomes" id="UP000499080"/>
    </source>
</evidence>
<feature type="domain" description="DUF5641" evidence="2">
    <location>
        <begin position="59"/>
        <end position="110"/>
    </location>
</feature>
<proteinExistence type="predicted"/>
<protein>
    <recommendedName>
        <fullName evidence="2">DUF5641 domain-containing protein</fullName>
    </recommendedName>
</protein>
<reference evidence="3 4" key="1">
    <citation type="journal article" date="2019" name="Sci. Rep.">
        <title>Orb-weaving spider Araneus ventricosus genome elucidates the spidroin gene catalogue.</title>
        <authorList>
            <person name="Kono N."/>
            <person name="Nakamura H."/>
            <person name="Ohtoshi R."/>
            <person name="Moran D.A.P."/>
            <person name="Shinohara A."/>
            <person name="Yoshida Y."/>
            <person name="Fujiwara M."/>
            <person name="Mori M."/>
            <person name="Tomita M."/>
            <person name="Arakawa K."/>
        </authorList>
    </citation>
    <scope>NUCLEOTIDE SEQUENCE [LARGE SCALE GENOMIC DNA]</scope>
</reference>
<dbReference type="Pfam" id="PF18701">
    <property type="entry name" value="DUF5641"/>
    <property type="match status" value="1"/>
</dbReference>
<comment type="caution">
    <text evidence="3">The sequence shown here is derived from an EMBL/GenBank/DDBJ whole genome shotgun (WGS) entry which is preliminary data.</text>
</comment>
<accession>A0A4Y2A9U6</accession>
<evidence type="ECO:0000313" key="3">
    <source>
        <dbReference type="EMBL" id="GBL76026.1"/>
    </source>
</evidence>
<keyword evidence="4" id="KW-1185">Reference proteome</keyword>
<sequence>MSLSTDNIILALRRFTAHRGHISITTLIMESTVHPNGYLFEEYQPKKIKNIVYSYYLGIFLLRNENLKRIHLPVGRILSIYTSKDGIVRKARIKTKSGTVIKPIRNLCPLELDGESLIINEVKVPGIPDDPETQDIPESNTVTTRTGQ</sequence>